<evidence type="ECO:0000313" key="2">
    <source>
        <dbReference type="EMBL" id="PRQ09160.1"/>
    </source>
</evidence>
<protein>
    <submittedName>
        <fullName evidence="2">Glyoxalase-like domain protein</fullName>
    </submittedName>
</protein>
<dbReference type="PROSITE" id="PS51819">
    <property type="entry name" value="VOC"/>
    <property type="match status" value="1"/>
</dbReference>
<dbReference type="PANTHER" id="PTHR33993">
    <property type="entry name" value="GLYOXALASE-RELATED"/>
    <property type="match status" value="1"/>
</dbReference>
<reference evidence="2 3" key="1">
    <citation type="submission" date="2018-03" db="EMBL/GenBank/DDBJ databases">
        <title>Draft Genome Sequences of the Obligatory Marine Myxobacteria Enhygromyxa salina SWB007.</title>
        <authorList>
            <person name="Poehlein A."/>
            <person name="Moghaddam J.A."/>
            <person name="Harms H."/>
            <person name="Alanjari M."/>
            <person name="Koenig G.M."/>
            <person name="Daniel R."/>
            <person name="Schaeberle T.F."/>
        </authorList>
    </citation>
    <scope>NUCLEOTIDE SEQUENCE [LARGE SCALE GENOMIC DNA]</scope>
    <source>
        <strain evidence="2 3">SWB007</strain>
    </source>
</reference>
<proteinExistence type="predicted"/>
<dbReference type="AlphaFoldDB" id="A0A2S9YVP7"/>
<dbReference type="RefSeq" id="WP_106088195.1">
    <property type="nucleotide sequence ID" value="NZ_PVNL01000030.1"/>
</dbReference>
<dbReference type="InterPro" id="IPR029068">
    <property type="entry name" value="Glyas_Bleomycin-R_OHBP_Dase"/>
</dbReference>
<dbReference type="EMBL" id="PVNL01000030">
    <property type="protein sequence ID" value="PRQ09160.1"/>
    <property type="molecule type" value="Genomic_DNA"/>
</dbReference>
<organism evidence="2 3">
    <name type="scientific">Enhygromyxa salina</name>
    <dbReference type="NCBI Taxonomy" id="215803"/>
    <lineage>
        <taxon>Bacteria</taxon>
        <taxon>Pseudomonadati</taxon>
        <taxon>Myxococcota</taxon>
        <taxon>Polyangia</taxon>
        <taxon>Nannocystales</taxon>
        <taxon>Nannocystaceae</taxon>
        <taxon>Enhygromyxa</taxon>
    </lineage>
</organism>
<dbReference type="InterPro" id="IPR052164">
    <property type="entry name" value="Anthracycline_SecMetBiosynth"/>
</dbReference>
<feature type="domain" description="VOC" evidence="1">
    <location>
        <begin position="6"/>
        <end position="123"/>
    </location>
</feature>
<gene>
    <name evidence="2" type="ORF">ENSA7_11500</name>
</gene>
<dbReference type="CDD" id="cd06587">
    <property type="entry name" value="VOC"/>
    <property type="match status" value="1"/>
</dbReference>
<name>A0A2S9YVP7_9BACT</name>
<dbReference type="PANTHER" id="PTHR33993:SF5">
    <property type="entry name" value="GLYOXALASE"/>
    <property type="match status" value="1"/>
</dbReference>
<dbReference type="Pfam" id="PF00903">
    <property type="entry name" value="Glyoxalase"/>
    <property type="match status" value="1"/>
</dbReference>
<accession>A0A2S9YVP7</accession>
<dbReference type="Gene3D" id="3.10.180.10">
    <property type="entry name" value="2,3-Dihydroxybiphenyl 1,2-Dioxygenase, domain 1"/>
    <property type="match status" value="1"/>
</dbReference>
<dbReference type="SUPFAM" id="SSF54593">
    <property type="entry name" value="Glyoxalase/Bleomycin resistance protein/Dihydroxybiphenyl dioxygenase"/>
    <property type="match status" value="1"/>
</dbReference>
<dbReference type="Proteomes" id="UP000238823">
    <property type="component" value="Unassembled WGS sequence"/>
</dbReference>
<dbReference type="InterPro" id="IPR004360">
    <property type="entry name" value="Glyas_Fos-R_dOase_dom"/>
</dbReference>
<sequence length="132" mass="15212">MARVTGIGGVFFKVDDPERTRAWYRQHLGIDAGPYGHTFQWREPGKPELDRRTVWNPFPADSDYFDPTKARHMVNYIVDDLHGMLAQLRAAGVHVDDKVEEHEYGKFGWAVDVDGNRMELWEPPAKLPEGFD</sequence>
<evidence type="ECO:0000313" key="3">
    <source>
        <dbReference type="Proteomes" id="UP000238823"/>
    </source>
</evidence>
<evidence type="ECO:0000259" key="1">
    <source>
        <dbReference type="PROSITE" id="PS51819"/>
    </source>
</evidence>
<dbReference type="InterPro" id="IPR037523">
    <property type="entry name" value="VOC_core"/>
</dbReference>
<dbReference type="OrthoDB" id="9799428at2"/>
<comment type="caution">
    <text evidence="2">The sequence shown here is derived from an EMBL/GenBank/DDBJ whole genome shotgun (WGS) entry which is preliminary data.</text>
</comment>